<dbReference type="EMBL" id="JAINUF010000005">
    <property type="protein sequence ID" value="KAJ8359650.1"/>
    <property type="molecule type" value="Genomic_DNA"/>
</dbReference>
<accession>A0A9Q1FIN4</accession>
<dbReference type="AlphaFoldDB" id="A0A9Q1FIN4"/>
<dbReference type="Proteomes" id="UP001152622">
    <property type="component" value="Chromosome 5"/>
</dbReference>
<protein>
    <submittedName>
        <fullName evidence="1">Uncharacterized protein</fullName>
    </submittedName>
</protein>
<evidence type="ECO:0000313" key="2">
    <source>
        <dbReference type="Proteomes" id="UP001152622"/>
    </source>
</evidence>
<sequence length="83" mass="8985">MEGPREKVVVAGSSIPVAQQASAFSAPIQRGQEEKGLPLSDWRVLERSGDDSGAALPSWPGPARRALPYSWVRFIGRLLSALR</sequence>
<keyword evidence="2" id="KW-1185">Reference proteome</keyword>
<evidence type="ECO:0000313" key="1">
    <source>
        <dbReference type="EMBL" id="KAJ8359650.1"/>
    </source>
</evidence>
<proteinExistence type="predicted"/>
<comment type="caution">
    <text evidence="1">The sequence shown here is derived from an EMBL/GenBank/DDBJ whole genome shotgun (WGS) entry which is preliminary data.</text>
</comment>
<organism evidence="1 2">
    <name type="scientific">Synaphobranchus kaupii</name>
    <name type="common">Kaup's arrowtooth eel</name>
    <dbReference type="NCBI Taxonomy" id="118154"/>
    <lineage>
        <taxon>Eukaryota</taxon>
        <taxon>Metazoa</taxon>
        <taxon>Chordata</taxon>
        <taxon>Craniata</taxon>
        <taxon>Vertebrata</taxon>
        <taxon>Euteleostomi</taxon>
        <taxon>Actinopterygii</taxon>
        <taxon>Neopterygii</taxon>
        <taxon>Teleostei</taxon>
        <taxon>Anguilliformes</taxon>
        <taxon>Synaphobranchidae</taxon>
        <taxon>Synaphobranchus</taxon>
    </lineage>
</organism>
<gene>
    <name evidence="1" type="ORF">SKAU_G00161750</name>
</gene>
<reference evidence="1" key="1">
    <citation type="journal article" date="2023" name="Science">
        <title>Genome structures resolve the early diversification of teleost fishes.</title>
        <authorList>
            <person name="Parey E."/>
            <person name="Louis A."/>
            <person name="Montfort J."/>
            <person name="Bouchez O."/>
            <person name="Roques C."/>
            <person name="Iampietro C."/>
            <person name="Lluch J."/>
            <person name="Castinel A."/>
            <person name="Donnadieu C."/>
            <person name="Desvignes T."/>
            <person name="Floi Bucao C."/>
            <person name="Jouanno E."/>
            <person name="Wen M."/>
            <person name="Mejri S."/>
            <person name="Dirks R."/>
            <person name="Jansen H."/>
            <person name="Henkel C."/>
            <person name="Chen W.J."/>
            <person name="Zahm M."/>
            <person name="Cabau C."/>
            <person name="Klopp C."/>
            <person name="Thompson A.W."/>
            <person name="Robinson-Rechavi M."/>
            <person name="Braasch I."/>
            <person name="Lecointre G."/>
            <person name="Bobe J."/>
            <person name="Postlethwait J.H."/>
            <person name="Berthelot C."/>
            <person name="Roest Crollius H."/>
            <person name="Guiguen Y."/>
        </authorList>
    </citation>
    <scope>NUCLEOTIDE SEQUENCE</scope>
    <source>
        <strain evidence="1">WJC10195</strain>
    </source>
</reference>
<name>A0A9Q1FIN4_SYNKA</name>